<dbReference type="PANTHER" id="PTHR30383">
    <property type="entry name" value="THIOESTERASE 1/PROTEASE 1/LYSOPHOSPHOLIPASE L1"/>
    <property type="match status" value="1"/>
</dbReference>
<gene>
    <name evidence="2" type="ORF">LPU83_pLPU83c_0140</name>
</gene>
<dbReference type="SUPFAM" id="SSF52266">
    <property type="entry name" value="SGNH hydrolase"/>
    <property type="match status" value="1"/>
</dbReference>
<dbReference type="PATRIC" id="fig|348824.6.peg.4835"/>
<reference evidence="2" key="1">
    <citation type="submission" date="2013-11" db="EMBL/GenBank/DDBJ databases">
        <title>Draft genome sequence of the broad-host-range Rhizobium sp. LPU83 strain, a member of the low-genetic diversity Oregon-like Rhizobium sp. group.</title>
        <authorList>
            <person name="Wibberg D."/>
            <person name="Puehler A."/>
            <person name="Schlueter A."/>
        </authorList>
    </citation>
    <scope>NUCLEOTIDE SEQUENCE [LARGE SCALE GENOMIC DNA]</scope>
    <source>
        <strain evidence="2">LPU83</strain>
        <plasmid evidence="2">pLPU83c</plasmid>
    </source>
</reference>
<dbReference type="InterPro" id="IPR051532">
    <property type="entry name" value="Ester_Hydrolysis_Enzymes"/>
</dbReference>
<accession>W6RHN6</accession>
<dbReference type="Proteomes" id="UP000019443">
    <property type="component" value="Plasmid pLPU83c"/>
</dbReference>
<feature type="domain" description="SGNH hydrolase-type esterase" evidence="1">
    <location>
        <begin position="17"/>
        <end position="209"/>
    </location>
</feature>
<dbReference type="PANTHER" id="PTHR30383:SF5">
    <property type="entry name" value="SGNH HYDROLASE-TYPE ESTERASE DOMAIN-CONTAINING PROTEIN"/>
    <property type="match status" value="1"/>
</dbReference>
<dbReference type="GO" id="GO:0004622">
    <property type="term" value="F:phosphatidylcholine lysophospholipase activity"/>
    <property type="evidence" value="ECO:0007669"/>
    <property type="project" value="TreeGrafter"/>
</dbReference>
<sequence length="220" mass="23733">MRFGVHLKSLGISGVRVFGDSITAGFNASQPHLTWPALFAAEVNGFPVRNHAIPGTILQGSRLADGKPRPDNGIGRFENALLDAPHRDAILILYGYNDARYTAAPDTMNVRSFAHDYAKMLKKLIEAGHAERLAIGSPPYIPEAGLCVGSTGFTSQTRMGFEGYVEVVRKLARHFSLFYAPVYESMKAHGDGALASADLVHPSDAGHRAILDAFINAARS</sequence>
<evidence type="ECO:0000259" key="1">
    <source>
        <dbReference type="Pfam" id="PF13472"/>
    </source>
</evidence>
<keyword evidence="2" id="KW-0614">Plasmid</keyword>
<dbReference type="AlphaFoldDB" id="W6RHN6"/>
<geneLocation type="plasmid" evidence="2 3">
    <name>pLPU83c</name>
</geneLocation>
<dbReference type="KEGG" id="rhl:LPU83_pLPU83c_0140"/>
<protein>
    <recommendedName>
        <fullName evidence="1">SGNH hydrolase-type esterase domain-containing protein</fullName>
    </recommendedName>
</protein>
<dbReference type="RefSeq" id="WP_040680787.1">
    <property type="nucleotide sequence ID" value="NZ_HG916854.1"/>
</dbReference>
<dbReference type="EMBL" id="HG916854">
    <property type="protein sequence ID" value="CDM60702.1"/>
    <property type="molecule type" value="Genomic_DNA"/>
</dbReference>
<dbReference type="InterPro" id="IPR013830">
    <property type="entry name" value="SGNH_hydro"/>
</dbReference>
<evidence type="ECO:0000313" key="3">
    <source>
        <dbReference type="Proteomes" id="UP000019443"/>
    </source>
</evidence>
<name>W6RHN6_9HYPH</name>
<dbReference type="InterPro" id="IPR036514">
    <property type="entry name" value="SGNH_hydro_sf"/>
</dbReference>
<dbReference type="HOGENOM" id="CLU_1260337_0_0_5"/>
<dbReference type="Gene3D" id="3.40.50.1110">
    <property type="entry name" value="SGNH hydrolase"/>
    <property type="match status" value="1"/>
</dbReference>
<proteinExistence type="predicted"/>
<dbReference type="Pfam" id="PF13472">
    <property type="entry name" value="Lipase_GDSL_2"/>
    <property type="match status" value="1"/>
</dbReference>
<evidence type="ECO:0000313" key="2">
    <source>
        <dbReference type="EMBL" id="CDM60702.1"/>
    </source>
</evidence>
<organism evidence="2 3">
    <name type="scientific">Rhizobium favelukesii</name>
    <dbReference type="NCBI Taxonomy" id="348824"/>
    <lineage>
        <taxon>Bacteria</taxon>
        <taxon>Pseudomonadati</taxon>
        <taxon>Pseudomonadota</taxon>
        <taxon>Alphaproteobacteria</taxon>
        <taxon>Hyphomicrobiales</taxon>
        <taxon>Rhizobiaceae</taxon>
        <taxon>Rhizobium/Agrobacterium group</taxon>
        <taxon>Rhizobium</taxon>
    </lineage>
</organism>
<keyword evidence="3" id="KW-1185">Reference proteome</keyword>